<dbReference type="RefSeq" id="WP_183961515.1">
    <property type="nucleotide sequence ID" value="NZ_JACHHP010000004.1"/>
</dbReference>
<evidence type="ECO:0000313" key="5">
    <source>
        <dbReference type="EMBL" id="MBB5208976.1"/>
    </source>
</evidence>
<dbReference type="Proteomes" id="UP000521199">
    <property type="component" value="Unassembled WGS sequence"/>
</dbReference>
<comment type="caution">
    <text evidence="5">The sequence shown here is derived from an EMBL/GenBank/DDBJ whole genome shotgun (WGS) entry which is preliminary data.</text>
</comment>
<dbReference type="GO" id="GO:0044096">
    <property type="term" value="C:type IV pilus"/>
    <property type="evidence" value="ECO:0007669"/>
    <property type="project" value="TreeGrafter"/>
</dbReference>
<dbReference type="InterPro" id="IPR001082">
    <property type="entry name" value="Pilin"/>
</dbReference>
<name>A0A7W8D6R7_9GAMM</name>
<keyword evidence="2" id="KW-0488">Methylation</keyword>
<dbReference type="NCBIfam" id="TIGR02532">
    <property type="entry name" value="IV_pilin_GFxxxE"/>
    <property type="match status" value="1"/>
</dbReference>
<keyword evidence="4" id="KW-1133">Transmembrane helix</keyword>
<dbReference type="PANTHER" id="PTHR30093:SF34">
    <property type="entry name" value="PREPILIN PEPTIDASE-DEPENDENT PROTEIN D"/>
    <property type="match status" value="1"/>
</dbReference>
<keyword evidence="3" id="KW-0281">Fimbrium</keyword>
<dbReference type="InterPro" id="IPR045584">
    <property type="entry name" value="Pilin-like"/>
</dbReference>
<dbReference type="PROSITE" id="PS00409">
    <property type="entry name" value="PROKAR_NTER_METHYL"/>
    <property type="match status" value="1"/>
</dbReference>
<evidence type="ECO:0000313" key="6">
    <source>
        <dbReference type="Proteomes" id="UP000521199"/>
    </source>
</evidence>
<protein>
    <submittedName>
        <fullName evidence="5">Type IV pilus assembly protein PilA</fullName>
    </submittedName>
</protein>
<evidence type="ECO:0000256" key="3">
    <source>
        <dbReference type="RuleBase" id="RU000389"/>
    </source>
</evidence>
<gene>
    <name evidence="5" type="ORF">HNQ52_002526</name>
</gene>
<dbReference type="Pfam" id="PF07963">
    <property type="entry name" value="N_methyl"/>
    <property type="match status" value="1"/>
</dbReference>
<comment type="similarity">
    <text evidence="1 3">Belongs to the N-Me-Phe pilin family.</text>
</comment>
<sequence length="137" mass="14131">MKRQAGFTLIELMIVIAVIGILVALALPTYLDYIARTKNTECLNVAAGAKLAVSETAQDRGSLSAVTSTNTGFQFVASDNCTSVNIANGGIITAATSTPNGAVTFTLTPTVISGGLEWRCTVPGGTNLVIVPAECRP</sequence>
<keyword evidence="4" id="KW-0812">Transmembrane</keyword>
<dbReference type="SUPFAM" id="SSF54523">
    <property type="entry name" value="Pili subunits"/>
    <property type="match status" value="1"/>
</dbReference>
<dbReference type="PANTHER" id="PTHR30093">
    <property type="entry name" value="GENERAL SECRETION PATHWAY PROTEIN G"/>
    <property type="match status" value="1"/>
</dbReference>
<dbReference type="GO" id="GO:0007155">
    <property type="term" value="P:cell adhesion"/>
    <property type="evidence" value="ECO:0007669"/>
    <property type="project" value="InterPro"/>
</dbReference>
<dbReference type="Gene3D" id="3.30.700.10">
    <property type="entry name" value="Glycoprotein, Type 4 Pilin"/>
    <property type="match status" value="1"/>
</dbReference>
<proteinExistence type="inferred from homology"/>
<feature type="transmembrane region" description="Helical" evidence="4">
    <location>
        <begin position="12"/>
        <end position="31"/>
    </location>
</feature>
<dbReference type="GO" id="GO:0043107">
    <property type="term" value="P:type IV pilus-dependent motility"/>
    <property type="evidence" value="ECO:0007669"/>
    <property type="project" value="TreeGrafter"/>
</dbReference>
<dbReference type="InterPro" id="IPR012902">
    <property type="entry name" value="N_methyl_site"/>
</dbReference>
<dbReference type="AlphaFoldDB" id="A0A7W8D6R7"/>
<evidence type="ECO:0000256" key="1">
    <source>
        <dbReference type="ARBA" id="ARBA00005233"/>
    </source>
</evidence>
<organism evidence="5 6">
    <name type="scientific">Chiayiivirga flava</name>
    <dbReference type="NCBI Taxonomy" id="659595"/>
    <lineage>
        <taxon>Bacteria</taxon>
        <taxon>Pseudomonadati</taxon>
        <taxon>Pseudomonadota</taxon>
        <taxon>Gammaproteobacteria</taxon>
        <taxon>Lysobacterales</taxon>
        <taxon>Lysobacteraceae</taxon>
        <taxon>Chiayiivirga</taxon>
    </lineage>
</organism>
<accession>A0A7W8D6R7</accession>
<keyword evidence="6" id="KW-1185">Reference proteome</keyword>
<evidence type="ECO:0000256" key="2">
    <source>
        <dbReference type="ARBA" id="ARBA00022481"/>
    </source>
</evidence>
<evidence type="ECO:0000256" key="4">
    <source>
        <dbReference type="SAM" id="Phobius"/>
    </source>
</evidence>
<dbReference type="Pfam" id="PF00114">
    <property type="entry name" value="Pilin"/>
    <property type="match status" value="1"/>
</dbReference>
<keyword evidence="4" id="KW-0472">Membrane</keyword>
<reference evidence="5 6" key="1">
    <citation type="submission" date="2020-08" db="EMBL/GenBank/DDBJ databases">
        <title>Genomic Encyclopedia of Type Strains, Phase IV (KMG-IV): sequencing the most valuable type-strain genomes for metagenomic binning, comparative biology and taxonomic classification.</title>
        <authorList>
            <person name="Goeker M."/>
        </authorList>
    </citation>
    <scope>NUCLEOTIDE SEQUENCE [LARGE SCALE GENOMIC DNA]</scope>
    <source>
        <strain evidence="5 6">DSM 24163</strain>
    </source>
</reference>
<dbReference type="EMBL" id="JACHHP010000004">
    <property type="protein sequence ID" value="MBB5208976.1"/>
    <property type="molecule type" value="Genomic_DNA"/>
</dbReference>